<protein>
    <recommendedName>
        <fullName evidence="5">Beta-xylanase</fullName>
        <ecNumber evidence="5">3.2.1.8</ecNumber>
    </recommendedName>
</protein>
<dbReference type="PRINTS" id="PR00134">
    <property type="entry name" value="GLHYDRLASE10"/>
</dbReference>
<dbReference type="Pfam" id="PF00331">
    <property type="entry name" value="Glyco_hydro_10"/>
    <property type="match status" value="1"/>
</dbReference>
<keyword evidence="6" id="KW-0732">Signal</keyword>
<evidence type="ECO:0000256" key="5">
    <source>
        <dbReference type="RuleBase" id="RU361174"/>
    </source>
</evidence>
<dbReference type="Gene3D" id="3.20.20.80">
    <property type="entry name" value="Glycosidases"/>
    <property type="match status" value="1"/>
</dbReference>
<dbReference type="PROSITE" id="PS51257">
    <property type="entry name" value="PROKAR_LIPOPROTEIN"/>
    <property type="match status" value="1"/>
</dbReference>
<reference evidence="8 9" key="1">
    <citation type="submission" date="2016-10" db="EMBL/GenBank/DDBJ databases">
        <authorList>
            <person name="de Groot N.N."/>
        </authorList>
    </citation>
    <scope>NUCLEOTIDE SEQUENCE [LARGE SCALE GENOMIC DNA]</scope>
    <source>
        <strain evidence="8 9">B25</strain>
    </source>
</reference>
<evidence type="ECO:0000313" key="8">
    <source>
        <dbReference type="EMBL" id="SEQ02744.1"/>
    </source>
</evidence>
<keyword evidence="2 5" id="KW-0119">Carbohydrate metabolism</keyword>
<dbReference type="GO" id="GO:0045493">
    <property type="term" value="P:xylan catabolic process"/>
    <property type="evidence" value="ECO:0007669"/>
    <property type="project" value="UniProtKB-KW"/>
</dbReference>
<dbReference type="RefSeq" id="WP_074641325.1">
    <property type="nucleotide sequence ID" value="NZ_FOFU01000002.1"/>
</dbReference>
<evidence type="ECO:0000313" key="9">
    <source>
        <dbReference type="Proteomes" id="UP000182360"/>
    </source>
</evidence>
<dbReference type="InterPro" id="IPR044846">
    <property type="entry name" value="GH10"/>
</dbReference>
<dbReference type="EMBL" id="FOFU01000002">
    <property type="protein sequence ID" value="SEQ02744.1"/>
    <property type="molecule type" value="Genomic_DNA"/>
</dbReference>
<keyword evidence="3 5" id="KW-0326">Glycosidase</keyword>
<comment type="catalytic activity">
    <reaction evidence="5">
        <text>Endohydrolysis of (1-&gt;4)-beta-D-xylosidic linkages in xylans.</text>
        <dbReference type="EC" id="3.2.1.8"/>
    </reaction>
</comment>
<dbReference type="STRING" id="163.SAMN04487775_11087"/>
<dbReference type="InterPro" id="IPR017853">
    <property type="entry name" value="GH"/>
</dbReference>
<feature type="domain" description="GH10" evidence="7">
    <location>
        <begin position="223"/>
        <end position="553"/>
    </location>
</feature>
<organism evidence="8 9">
    <name type="scientific">Treponema bryantii</name>
    <dbReference type="NCBI Taxonomy" id="163"/>
    <lineage>
        <taxon>Bacteria</taxon>
        <taxon>Pseudomonadati</taxon>
        <taxon>Spirochaetota</taxon>
        <taxon>Spirochaetia</taxon>
        <taxon>Spirochaetales</taxon>
        <taxon>Treponemataceae</taxon>
        <taxon>Treponema</taxon>
    </lineage>
</organism>
<dbReference type="AlphaFoldDB" id="A0A1H9CNL0"/>
<evidence type="ECO:0000256" key="3">
    <source>
        <dbReference type="ARBA" id="ARBA00023295"/>
    </source>
</evidence>
<dbReference type="EC" id="3.2.1.8" evidence="5"/>
<gene>
    <name evidence="8" type="ORF">SAMN04487977_102246</name>
</gene>
<evidence type="ECO:0000256" key="4">
    <source>
        <dbReference type="ARBA" id="ARBA00023326"/>
    </source>
</evidence>
<name>A0A1H9CNL0_9SPIR</name>
<evidence type="ECO:0000256" key="2">
    <source>
        <dbReference type="ARBA" id="ARBA00023277"/>
    </source>
</evidence>
<proteinExistence type="inferred from homology"/>
<dbReference type="SMART" id="SM00633">
    <property type="entry name" value="Glyco_10"/>
    <property type="match status" value="1"/>
</dbReference>
<dbReference type="InterPro" id="IPR001000">
    <property type="entry name" value="GH10_dom"/>
</dbReference>
<evidence type="ECO:0000256" key="6">
    <source>
        <dbReference type="SAM" id="SignalP"/>
    </source>
</evidence>
<keyword evidence="9" id="KW-1185">Reference proteome</keyword>
<comment type="similarity">
    <text evidence="5">Belongs to the glycosyl hydrolase 10 (cellulase F) family.</text>
</comment>
<dbReference type="PANTHER" id="PTHR31490:SF90">
    <property type="entry name" value="ENDO-1,4-BETA-XYLANASE A"/>
    <property type="match status" value="1"/>
</dbReference>
<accession>A0A1H9CNL0</accession>
<dbReference type="PANTHER" id="PTHR31490">
    <property type="entry name" value="GLYCOSYL HYDROLASE"/>
    <property type="match status" value="1"/>
</dbReference>
<keyword evidence="8" id="KW-0858">Xylan degradation</keyword>
<dbReference type="GO" id="GO:0031176">
    <property type="term" value="F:endo-1,4-beta-xylanase activity"/>
    <property type="evidence" value="ECO:0007669"/>
    <property type="project" value="UniProtKB-EC"/>
</dbReference>
<dbReference type="Proteomes" id="UP000182360">
    <property type="component" value="Unassembled WGS sequence"/>
</dbReference>
<dbReference type="OrthoDB" id="9809277at2"/>
<dbReference type="PROSITE" id="PS51760">
    <property type="entry name" value="GH10_2"/>
    <property type="match status" value="1"/>
</dbReference>
<evidence type="ECO:0000256" key="1">
    <source>
        <dbReference type="ARBA" id="ARBA00022801"/>
    </source>
</evidence>
<keyword evidence="1 5" id="KW-0378">Hydrolase</keyword>
<feature type="chain" id="PRO_5010223991" description="Beta-xylanase" evidence="6">
    <location>
        <begin position="22"/>
        <end position="556"/>
    </location>
</feature>
<feature type="signal peptide" evidence="6">
    <location>
        <begin position="1"/>
        <end position="21"/>
    </location>
</feature>
<dbReference type="SUPFAM" id="SSF51445">
    <property type="entry name" value="(Trans)glycosidases"/>
    <property type="match status" value="1"/>
</dbReference>
<evidence type="ECO:0000259" key="7">
    <source>
        <dbReference type="PROSITE" id="PS51760"/>
    </source>
</evidence>
<sequence>MMKRTLLTIAAALLLITGCSSKNKTPQTIENSDGSVSITRIDEDGKAILFNRKFGKDKNVTQVRLHDTSRANPVSIDLSPYEGKDIEIQLSCEMFIDDNTTKKTQVIWMINELEENFPKLFDRKVDNGKWFSVNKHLTLHLSGKRQLYVSGGTLNKEATVYIKNFKLRLNGEGLTKGAPQPEVWTEVTGVKDVLKDYFDYFGFCVSYNNTFKEPLLQKGLPLHASVITMENEFKPDFIFGWNKPNKLTEFRGEDGNLYEVPADIPTFKQMDSILSDMKKLGLKLRGHTLVWHSQTPAWFFQKNFGRNGETALVNPDEMNARMEWYIKTVLQHVAEWEKKNNNGEHMILAWDVVNEAASDNATDANFLRDAGSSNWFAVYKNETFIVNAFRYANKYAPKDVKLVYNDYGCASTNKNRAICKIIDAIQAAPDARIDAAGMQTHVGINDSAANFEKAVQNFLAKGINVQITEMDVANGSASYNAMRLKDFYKTWFTMFIKNRKQPGKNGIEGVTLWGVRDEWTWLNGMHKGHTQYPLLFKDKEFHCKPAYYGVIEAANE</sequence>
<keyword evidence="4 5" id="KW-0624">Polysaccharide degradation</keyword>